<accession>A0A2H5Y5C9</accession>
<feature type="transmembrane region" description="Helical" evidence="8">
    <location>
        <begin position="307"/>
        <end position="335"/>
    </location>
</feature>
<name>A0A2H5Y5C9_9CHLR</name>
<feature type="transmembrane region" description="Helical" evidence="8">
    <location>
        <begin position="275"/>
        <end position="295"/>
    </location>
</feature>
<feature type="transmembrane region" description="Helical" evidence="8">
    <location>
        <begin position="347"/>
        <end position="367"/>
    </location>
</feature>
<feature type="transmembrane region" description="Helical" evidence="8">
    <location>
        <begin position="12"/>
        <end position="31"/>
    </location>
</feature>
<keyword evidence="5 8" id="KW-1133">Transmembrane helix</keyword>
<evidence type="ECO:0000256" key="5">
    <source>
        <dbReference type="ARBA" id="ARBA00022989"/>
    </source>
</evidence>
<gene>
    <name evidence="9" type="ORF">HRbin22_00894</name>
</gene>
<comment type="similarity">
    <text evidence="7">Belongs to the glycosyltransferase 87 family.</text>
</comment>
<organism evidence="9 10">
    <name type="scientific">Candidatus Thermoflexus japonica</name>
    <dbReference type="NCBI Taxonomy" id="2035417"/>
    <lineage>
        <taxon>Bacteria</taxon>
        <taxon>Bacillati</taxon>
        <taxon>Chloroflexota</taxon>
        <taxon>Thermoflexia</taxon>
        <taxon>Thermoflexales</taxon>
        <taxon>Thermoflexaceae</taxon>
        <taxon>Thermoflexus</taxon>
    </lineage>
</organism>
<dbReference type="InterPro" id="IPR018584">
    <property type="entry name" value="GT87"/>
</dbReference>
<sequence>MDRWLTPVRMRYAFIAGAALWGGWLLSLLGGSGGLDLAGQVIGTDYLQFYAAGWMIRHGQAARLYDPEAQFAAERAIFGPSLPAYHAFLNPPFLALLFVPLSLPPYPLSFAIWSALQLLLLALSLYALGSPGPFGKTLGWSLTFLPVFASVSFGQNGLLSLAILTGVWILWERNRWMAAGAVSGLLLYKPHLLLGLLLLWGMEGSRGRRALLGLCLTGVALLALSGALLPEATVAYARFAVNLYPDLPSWKEFPLWHLHSPRGFWRLLLPGQPRLADALALLSALLAAGAVLRFWRCHRADARRFAAAVALTLYLTPHAMVYDWAILLLPAVLLWEHAPAARPILRAAFALVWLAFFPGAPLTALMVRRLGWGIQWTLPALAAAGHRVISQLDITNVQPGPEAGGHRIGHTSD</sequence>
<evidence type="ECO:0000256" key="3">
    <source>
        <dbReference type="ARBA" id="ARBA00022679"/>
    </source>
</evidence>
<evidence type="ECO:0000256" key="6">
    <source>
        <dbReference type="ARBA" id="ARBA00023136"/>
    </source>
</evidence>
<feature type="transmembrane region" description="Helical" evidence="8">
    <location>
        <begin position="110"/>
        <end position="128"/>
    </location>
</feature>
<dbReference type="EMBL" id="BEHY01000014">
    <property type="protein sequence ID" value="GBD08653.1"/>
    <property type="molecule type" value="Genomic_DNA"/>
</dbReference>
<reference evidence="10" key="1">
    <citation type="submission" date="2017-09" db="EMBL/GenBank/DDBJ databases">
        <title>Metaegenomics of thermophilic ammonia-oxidizing enrichment culture.</title>
        <authorList>
            <person name="Kato S."/>
            <person name="Suzuki K."/>
        </authorList>
    </citation>
    <scope>NUCLEOTIDE SEQUENCE [LARGE SCALE GENOMIC DNA]</scope>
</reference>
<dbReference type="Proteomes" id="UP000236642">
    <property type="component" value="Unassembled WGS sequence"/>
</dbReference>
<comment type="subcellular location">
    <subcellularLocation>
        <location evidence="1">Cell membrane</location>
        <topology evidence="1">Multi-pass membrane protein</topology>
    </subcellularLocation>
</comment>
<keyword evidence="4 8" id="KW-0812">Transmembrane</keyword>
<feature type="transmembrane region" description="Helical" evidence="8">
    <location>
        <begin position="176"/>
        <end position="199"/>
    </location>
</feature>
<protein>
    <recommendedName>
        <fullName evidence="11">DUF2029 domain-containing protein</fullName>
    </recommendedName>
</protein>
<evidence type="ECO:0000313" key="10">
    <source>
        <dbReference type="Proteomes" id="UP000236642"/>
    </source>
</evidence>
<dbReference type="GO" id="GO:0005886">
    <property type="term" value="C:plasma membrane"/>
    <property type="evidence" value="ECO:0007669"/>
    <property type="project" value="UniProtKB-SubCell"/>
</dbReference>
<evidence type="ECO:0000256" key="4">
    <source>
        <dbReference type="ARBA" id="ARBA00022692"/>
    </source>
</evidence>
<feature type="transmembrane region" description="Helical" evidence="8">
    <location>
        <begin position="211"/>
        <end position="229"/>
    </location>
</feature>
<keyword evidence="6 8" id="KW-0472">Membrane</keyword>
<dbReference type="Pfam" id="PF09594">
    <property type="entry name" value="GT87"/>
    <property type="match status" value="1"/>
</dbReference>
<dbReference type="AlphaFoldDB" id="A0A2H5Y5C9"/>
<dbReference type="GO" id="GO:0016758">
    <property type="term" value="F:hexosyltransferase activity"/>
    <property type="evidence" value="ECO:0007669"/>
    <property type="project" value="InterPro"/>
</dbReference>
<keyword evidence="3" id="KW-0808">Transferase</keyword>
<proteinExistence type="inferred from homology"/>
<feature type="transmembrane region" description="Helical" evidence="8">
    <location>
        <begin position="140"/>
        <end position="170"/>
    </location>
</feature>
<evidence type="ECO:0008006" key="11">
    <source>
        <dbReference type="Google" id="ProtNLM"/>
    </source>
</evidence>
<evidence type="ECO:0000256" key="7">
    <source>
        <dbReference type="ARBA" id="ARBA00024033"/>
    </source>
</evidence>
<evidence type="ECO:0000256" key="2">
    <source>
        <dbReference type="ARBA" id="ARBA00022475"/>
    </source>
</evidence>
<comment type="caution">
    <text evidence="9">The sequence shown here is derived from an EMBL/GenBank/DDBJ whole genome shotgun (WGS) entry which is preliminary data.</text>
</comment>
<evidence type="ECO:0000256" key="8">
    <source>
        <dbReference type="SAM" id="Phobius"/>
    </source>
</evidence>
<evidence type="ECO:0000256" key="1">
    <source>
        <dbReference type="ARBA" id="ARBA00004651"/>
    </source>
</evidence>
<evidence type="ECO:0000313" key="9">
    <source>
        <dbReference type="EMBL" id="GBD08653.1"/>
    </source>
</evidence>
<keyword evidence="2" id="KW-1003">Cell membrane</keyword>